<keyword evidence="5" id="KW-1185">Reference proteome</keyword>
<dbReference type="InterPro" id="IPR019337">
    <property type="entry name" value="Telomere_length_regulation_dom"/>
</dbReference>
<feature type="region of interest" description="Disordered" evidence="2">
    <location>
        <begin position="1"/>
        <end position="38"/>
    </location>
</feature>
<dbReference type="Pfam" id="PF10193">
    <property type="entry name" value="Telomere_reg-2"/>
    <property type="match status" value="1"/>
</dbReference>
<gene>
    <name evidence="4" type="ORF">TeGR_g2529</name>
</gene>
<dbReference type="InterPro" id="IPR038528">
    <property type="entry name" value="TEL2_C_sf"/>
</dbReference>
<feature type="domain" description="Telomere length regulation protein conserved" evidence="3">
    <location>
        <begin position="38"/>
        <end position="131"/>
    </location>
</feature>
<dbReference type="Gene3D" id="1.25.40.720">
    <property type="entry name" value="Telomere length regulation protein 2, C-terminal domain"/>
    <property type="match status" value="1"/>
</dbReference>
<comment type="similarity">
    <text evidence="1">Belongs to the TEL2 family.</text>
</comment>
<dbReference type="InterPro" id="IPR051970">
    <property type="entry name" value="TEL2_Regulation"/>
</dbReference>
<name>A0ABQ6MY16_9STRA</name>
<proteinExistence type="inferred from homology"/>
<feature type="non-terminal residue" evidence="4">
    <location>
        <position position="1"/>
    </location>
</feature>
<feature type="compositionally biased region" description="Pro residues" evidence="2">
    <location>
        <begin position="1"/>
        <end position="21"/>
    </location>
</feature>
<dbReference type="PANTHER" id="PTHR15830:SF10">
    <property type="entry name" value="TELOMERE LENGTH REGULATION PROTEIN TEL2 HOMOLOG"/>
    <property type="match status" value="1"/>
</dbReference>
<dbReference type="PANTHER" id="PTHR15830">
    <property type="entry name" value="TELOMERE LENGTH REGULATION PROTEIN TEL2 FAMILY MEMBER"/>
    <property type="match status" value="1"/>
</dbReference>
<organism evidence="4 5">
    <name type="scientific">Tetraparma gracilis</name>
    <dbReference type="NCBI Taxonomy" id="2962635"/>
    <lineage>
        <taxon>Eukaryota</taxon>
        <taxon>Sar</taxon>
        <taxon>Stramenopiles</taxon>
        <taxon>Ochrophyta</taxon>
        <taxon>Bolidophyceae</taxon>
        <taxon>Parmales</taxon>
        <taxon>Triparmaceae</taxon>
        <taxon>Tetraparma</taxon>
    </lineage>
</organism>
<comment type="caution">
    <text evidence="4">The sequence shown here is derived from an EMBL/GenBank/DDBJ whole genome shotgun (WGS) entry which is preliminary data.</text>
</comment>
<evidence type="ECO:0000313" key="5">
    <source>
        <dbReference type="Proteomes" id="UP001165060"/>
    </source>
</evidence>
<reference evidence="4 5" key="1">
    <citation type="journal article" date="2023" name="Commun. Biol.">
        <title>Genome analysis of Parmales, the sister group of diatoms, reveals the evolutionary specialization of diatoms from phago-mixotrophs to photoautotrophs.</title>
        <authorList>
            <person name="Ban H."/>
            <person name="Sato S."/>
            <person name="Yoshikawa S."/>
            <person name="Yamada K."/>
            <person name="Nakamura Y."/>
            <person name="Ichinomiya M."/>
            <person name="Sato N."/>
            <person name="Blanc-Mathieu R."/>
            <person name="Endo H."/>
            <person name="Kuwata A."/>
            <person name="Ogata H."/>
        </authorList>
    </citation>
    <scope>NUCLEOTIDE SEQUENCE [LARGE SCALE GENOMIC DNA]</scope>
</reference>
<evidence type="ECO:0000256" key="1">
    <source>
        <dbReference type="ARBA" id="ARBA00006133"/>
    </source>
</evidence>
<sequence>PAPAPSPSSSPSPSPLPPPPDSDSSDSESDLAPAGPAPKYLRQSLSLLQTAETADNFAAKQEAGLRSLPILLRKSPPDAPLLADRLLGAVSNISNDSNMDGFGELRDAAAVALLVACPAEVAPNLVARIFDQMGIGDVLSGLGWIESAAFELSGARKSGEKRALREPGTVRKSTLLAAAKGGEGGSAAVEKAKTKRWGGRAEPVKSRRNLFAPHAPLFFEALAAAFYANRASPLFGGEAGARVVARVLTTLASFATCAGAGERSAIAANAWAVARDFRDAGDVAVRRAVLAVLYDVVPEMSVEHVAVLVQDGGGGGVVGWLEEQGKGGDEMSALMAEGVRGKLLEQVQQFTSATR</sequence>
<dbReference type="Proteomes" id="UP001165060">
    <property type="component" value="Unassembled WGS sequence"/>
</dbReference>
<evidence type="ECO:0000313" key="4">
    <source>
        <dbReference type="EMBL" id="GMI35076.1"/>
    </source>
</evidence>
<dbReference type="EMBL" id="BRYB01003346">
    <property type="protein sequence ID" value="GMI35076.1"/>
    <property type="molecule type" value="Genomic_DNA"/>
</dbReference>
<accession>A0ABQ6MY16</accession>
<evidence type="ECO:0000259" key="3">
    <source>
        <dbReference type="Pfam" id="PF10193"/>
    </source>
</evidence>
<evidence type="ECO:0000256" key="2">
    <source>
        <dbReference type="SAM" id="MobiDB-lite"/>
    </source>
</evidence>
<protein>
    <recommendedName>
        <fullName evidence="3">Telomere length regulation protein conserved domain-containing protein</fullName>
    </recommendedName>
</protein>